<feature type="transmembrane region" description="Helical" evidence="6">
    <location>
        <begin position="174"/>
        <end position="192"/>
    </location>
</feature>
<evidence type="ECO:0000256" key="1">
    <source>
        <dbReference type="ARBA" id="ARBA00004651"/>
    </source>
</evidence>
<sequence>MDQWIAMALLVSTFMLFQIRKISDSVRILAFQSLILSLVAAWMWLETGISHLLTVAILTLSVKTIVIPYILQYTIKKVGMEQKVERFMSKYISSFIALVLSVAGFYFTSHLHLPGTEHGKAFLPVSIILIFLGTFIMIDHKKAIMQGVGLITIENGLFLVAGSISYGMPLMVEIGIFFDLMVTVIVIGILSFRIHSTFDSLNTEKMQNLKG</sequence>
<evidence type="ECO:0000256" key="3">
    <source>
        <dbReference type="ARBA" id="ARBA00022692"/>
    </source>
</evidence>
<dbReference type="PANTHER" id="PTHR38601">
    <property type="entry name" value="HYDROGENASE-4 COMPONENT E"/>
    <property type="match status" value="1"/>
</dbReference>
<feature type="transmembrane region" description="Helical" evidence="6">
    <location>
        <begin position="25"/>
        <end position="45"/>
    </location>
</feature>
<dbReference type="PANTHER" id="PTHR38601:SF1">
    <property type="entry name" value="HYDROGENASE-4 COMPONENT E"/>
    <property type="match status" value="1"/>
</dbReference>
<reference evidence="7 8" key="1">
    <citation type="submission" date="2024-09" db="EMBL/GenBank/DDBJ databases">
        <authorList>
            <person name="Sun Q."/>
            <person name="Mori K."/>
        </authorList>
    </citation>
    <scope>NUCLEOTIDE SEQUENCE [LARGE SCALE GENOMIC DNA]</scope>
    <source>
        <strain evidence="7 8">JCM 11201</strain>
    </source>
</reference>
<dbReference type="RefSeq" id="WP_379950719.1">
    <property type="nucleotide sequence ID" value="NZ_JBHMAF010000139.1"/>
</dbReference>
<keyword evidence="8" id="KW-1185">Reference proteome</keyword>
<evidence type="ECO:0000313" key="7">
    <source>
        <dbReference type="EMBL" id="MFB9760401.1"/>
    </source>
</evidence>
<keyword evidence="3 6" id="KW-0812">Transmembrane</keyword>
<evidence type="ECO:0000256" key="4">
    <source>
        <dbReference type="ARBA" id="ARBA00022989"/>
    </source>
</evidence>
<feature type="transmembrane region" description="Helical" evidence="6">
    <location>
        <begin position="121"/>
        <end position="138"/>
    </location>
</feature>
<keyword evidence="5 6" id="KW-0472">Membrane</keyword>
<feature type="transmembrane region" description="Helical" evidence="6">
    <location>
        <begin position="150"/>
        <end position="168"/>
    </location>
</feature>
<name>A0ABV5WJX6_9BACI</name>
<comment type="caution">
    <text evidence="7">The sequence shown here is derived from an EMBL/GenBank/DDBJ whole genome shotgun (WGS) entry which is preliminary data.</text>
</comment>
<evidence type="ECO:0000313" key="8">
    <source>
        <dbReference type="Proteomes" id="UP001589609"/>
    </source>
</evidence>
<evidence type="ECO:0000256" key="6">
    <source>
        <dbReference type="SAM" id="Phobius"/>
    </source>
</evidence>
<keyword evidence="2" id="KW-1003">Cell membrane</keyword>
<protein>
    <submittedName>
        <fullName evidence="7">Hydrogenase</fullName>
    </submittedName>
</protein>
<organism evidence="7 8">
    <name type="scientific">Ectobacillus funiculus</name>
    <dbReference type="NCBI Taxonomy" id="137993"/>
    <lineage>
        <taxon>Bacteria</taxon>
        <taxon>Bacillati</taxon>
        <taxon>Bacillota</taxon>
        <taxon>Bacilli</taxon>
        <taxon>Bacillales</taxon>
        <taxon>Bacillaceae</taxon>
        <taxon>Ectobacillus</taxon>
    </lineage>
</organism>
<dbReference type="Proteomes" id="UP001589609">
    <property type="component" value="Unassembled WGS sequence"/>
</dbReference>
<comment type="subcellular location">
    <subcellularLocation>
        <location evidence="1">Cell membrane</location>
        <topology evidence="1">Multi-pass membrane protein</topology>
    </subcellularLocation>
</comment>
<dbReference type="EMBL" id="JBHMAF010000139">
    <property type="protein sequence ID" value="MFB9760401.1"/>
    <property type="molecule type" value="Genomic_DNA"/>
</dbReference>
<dbReference type="InterPro" id="IPR038730">
    <property type="entry name" value="HyfE-like"/>
</dbReference>
<feature type="transmembrane region" description="Helical" evidence="6">
    <location>
        <begin position="51"/>
        <end position="71"/>
    </location>
</feature>
<evidence type="ECO:0000256" key="2">
    <source>
        <dbReference type="ARBA" id="ARBA00022475"/>
    </source>
</evidence>
<keyword evidence="4 6" id="KW-1133">Transmembrane helix</keyword>
<accession>A0ABV5WJX6</accession>
<proteinExistence type="predicted"/>
<gene>
    <name evidence="7" type="ORF">ACFFMS_18910</name>
</gene>
<evidence type="ECO:0000256" key="5">
    <source>
        <dbReference type="ARBA" id="ARBA00023136"/>
    </source>
</evidence>
<feature type="transmembrane region" description="Helical" evidence="6">
    <location>
        <begin position="91"/>
        <end position="109"/>
    </location>
</feature>